<protein>
    <recommendedName>
        <fullName evidence="2">diguanylate cyclase</fullName>
        <ecNumber evidence="2">2.7.7.65</ecNumber>
    </recommendedName>
</protein>
<dbReference type="InterPro" id="IPR003018">
    <property type="entry name" value="GAF"/>
</dbReference>
<dbReference type="InterPro" id="IPR029787">
    <property type="entry name" value="Nucleotide_cyclase"/>
</dbReference>
<dbReference type="CDD" id="cd01949">
    <property type="entry name" value="GGDEF"/>
    <property type="match status" value="1"/>
</dbReference>
<dbReference type="Gene3D" id="3.30.70.270">
    <property type="match status" value="1"/>
</dbReference>
<proteinExistence type="predicted"/>
<sequence length="608" mass="68829">MQHFNAMSIRKKVTTILIIVTGALTILNVGVQAFVDYQQEMQDINKRARVHVHSLTHPIAESLWDLDLSQLNQLMLSLGEDDYIRNIRLTGVNGTYLDANLSPKLNSPPYILDIKYNGRYLGNISYMVDEQIIQQEVLSKLALGLFVNVIEAGIILIVVVVVIGKLITTPLLDLCNVSKSINPRTSRKITLPQGFTDRNDELAFVAQALQNLNNSSRNAIAAQKRTERQLLQHQNQLRHCVEKQTQAYKIQSKLHRILADMSLNILTCNEENVTDVMYGAFEPIGRVLEIDRISIVSIQNNSTLVRYSWRADGSKSSLEDKFNIDAMTLLQRRLWSLEPIIFDDIESVRESATAEYALLKTHHVASIVLFPLIDGQSVFGILTASILHHPKPWSQTQTTILSRLSTTVSEPHIRLKNQNEMTALQAELIETNRRLHIAAETDELTGFPNRRPFMSELAHSTERLFVTSITIMMIDVDHFKQYNDTYEHVQGDFALRYVAQALKQVLSPCGHLVARIGGEEFCALLLNTSPQESMVLAQKMRQEVEKLNITHSGNDPYRILTVSIGVAFQRLDEQPNAPQHLLEQTDEALYAAKKRGRNHVEMANGTKW</sequence>
<dbReference type="OrthoDB" id="9803824at2"/>
<dbReference type="GO" id="GO:0052621">
    <property type="term" value="F:diguanylate cyclase activity"/>
    <property type="evidence" value="ECO:0007669"/>
    <property type="project" value="UniProtKB-EC"/>
</dbReference>
<dbReference type="PANTHER" id="PTHR45138">
    <property type="entry name" value="REGULATORY COMPONENTS OF SENSORY TRANSDUCTION SYSTEM"/>
    <property type="match status" value="1"/>
</dbReference>
<name>A0A240EGB6_9VIBR</name>
<evidence type="ECO:0000313" key="7">
    <source>
        <dbReference type="Proteomes" id="UP000219336"/>
    </source>
</evidence>
<dbReference type="GO" id="GO:0005886">
    <property type="term" value="C:plasma membrane"/>
    <property type="evidence" value="ECO:0007669"/>
    <property type="project" value="TreeGrafter"/>
</dbReference>
<evidence type="ECO:0000256" key="4">
    <source>
        <dbReference type="SAM" id="Phobius"/>
    </source>
</evidence>
<dbReference type="NCBIfam" id="TIGR00254">
    <property type="entry name" value="GGDEF"/>
    <property type="match status" value="1"/>
</dbReference>
<evidence type="ECO:0000259" key="5">
    <source>
        <dbReference type="PROSITE" id="PS50887"/>
    </source>
</evidence>
<accession>A0A240EGB6</accession>
<dbReference type="PANTHER" id="PTHR45138:SF9">
    <property type="entry name" value="DIGUANYLATE CYCLASE DGCM-RELATED"/>
    <property type="match status" value="1"/>
</dbReference>
<dbReference type="Gene3D" id="3.30.450.40">
    <property type="match status" value="1"/>
</dbReference>
<evidence type="ECO:0000313" key="6">
    <source>
        <dbReference type="EMBL" id="SNX47005.1"/>
    </source>
</evidence>
<feature type="domain" description="GGDEF" evidence="5">
    <location>
        <begin position="467"/>
        <end position="605"/>
    </location>
</feature>
<dbReference type="Proteomes" id="UP000219336">
    <property type="component" value="Unassembled WGS sequence"/>
</dbReference>
<dbReference type="FunFam" id="3.30.70.270:FF:000001">
    <property type="entry name" value="Diguanylate cyclase domain protein"/>
    <property type="match status" value="1"/>
</dbReference>
<dbReference type="GO" id="GO:0043709">
    <property type="term" value="P:cell adhesion involved in single-species biofilm formation"/>
    <property type="evidence" value="ECO:0007669"/>
    <property type="project" value="TreeGrafter"/>
</dbReference>
<keyword evidence="4" id="KW-0812">Transmembrane</keyword>
<dbReference type="Pfam" id="PF00990">
    <property type="entry name" value="GGDEF"/>
    <property type="match status" value="1"/>
</dbReference>
<dbReference type="InterPro" id="IPR029016">
    <property type="entry name" value="GAF-like_dom_sf"/>
</dbReference>
<gene>
    <name evidence="6" type="primary">cph2_1</name>
    <name evidence="6" type="ORF">VTH8203_00606</name>
</gene>
<keyword evidence="4" id="KW-1133">Transmembrane helix</keyword>
<dbReference type="EMBL" id="OANU01000004">
    <property type="protein sequence ID" value="SNX47005.1"/>
    <property type="molecule type" value="Genomic_DNA"/>
</dbReference>
<keyword evidence="4" id="KW-0472">Membrane</keyword>
<comment type="catalytic activity">
    <reaction evidence="3">
        <text>2 GTP = 3',3'-c-di-GMP + 2 diphosphate</text>
        <dbReference type="Rhea" id="RHEA:24898"/>
        <dbReference type="ChEBI" id="CHEBI:33019"/>
        <dbReference type="ChEBI" id="CHEBI:37565"/>
        <dbReference type="ChEBI" id="CHEBI:58805"/>
        <dbReference type="EC" id="2.7.7.65"/>
    </reaction>
</comment>
<dbReference type="PROSITE" id="PS50887">
    <property type="entry name" value="GGDEF"/>
    <property type="match status" value="1"/>
</dbReference>
<dbReference type="EC" id="2.7.7.65" evidence="2"/>
<dbReference type="Pfam" id="PF01590">
    <property type="entry name" value="GAF"/>
    <property type="match status" value="1"/>
</dbReference>
<dbReference type="InterPro" id="IPR043128">
    <property type="entry name" value="Rev_trsase/Diguanyl_cyclase"/>
</dbReference>
<dbReference type="SUPFAM" id="SSF55073">
    <property type="entry name" value="Nucleotide cyclase"/>
    <property type="match status" value="1"/>
</dbReference>
<reference evidence="7" key="1">
    <citation type="submission" date="2016-06" db="EMBL/GenBank/DDBJ databases">
        <authorList>
            <person name="Rodrigo-Torres L."/>
            <person name="Arahal R.D."/>
            <person name="Lucena T."/>
        </authorList>
    </citation>
    <scope>NUCLEOTIDE SEQUENCE [LARGE SCALE GENOMIC DNA]</scope>
    <source>
        <strain evidence="7">CECT8203</strain>
    </source>
</reference>
<comment type="cofactor">
    <cofactor evidence="1">
        <name>Mg(2+)</name>
        <dbReference type="ChEBI" id="CHEBI:18420"/>
    </cofactor>
</comment>
<dbReference type="RefSeq" id="WP_096992323.1">
    <property type="nucleotide sequence ID" value="NZ_JBHSII010000001.1"/>
</dbReference>
<dbReference type="SMART" id="SM00267">
    <property type="entry name" value="GGDEF"/>
    <property type="match status" value="1"/>
</dbReference>
<dbReference type="InterPro" id="IPR050469">
    <property type="entry name" value="Diguanylate_Cyclase"/>
</dbReference>
<feature type="transmembrane region" description="Helical" evidence="4">
    <location>
        <begin position="141"/>
        <end position="163"/>
    </location>
</feature>
<dbReference type="AlphaFoldDB" id="A0A240EGB6"/>
<evidence type="ECO:0000256" key="1">
    <source>
        <dbReference type="ARBA" id="ARBA00001946"/>
    </source>
</evidence>
<dbReference type="InterPro" id="IPR000160">
    <property type="entry name" value="GGDEF_dom"/>
</dbReference>
<evidence type="ECO:0000256" key="2">
    <source>
        <dbReference type="ARBA" id="ARBA00012528"/>
    </source>
</evidence>
<evidence type="ECO:0000256" key="3">
    <source>
        <dbReference type="ARBA" id="ARBA00034247"/>
    </source>
</evidence>
<organism evidence="6 7">
    <name type="scientific">Vibrio thalassae</name>
    <dbReference type="NCBI Taxonomy" id="1243014"/>
    <lineage>
        <taxon>Bacteria</taxon>
        <taxon>Pseudomonadati</taxon>
        <taxon>Pseudomonadota</taxon>
        <taxon>Gammaproteobacteria</taxon>
        <taxon>Vibrionales</taxon>
        <taxon>Vibrionaceae</taxon>
        <taxon>Vibrio</taxon>
    </lineage>
</organism>
<dbReference type="SUPFAM" id="SSF55781">
    <property type="entry name" value="GAF domain-like"/>
    <property type="match status" value="1"/>
</dbReference>
<dbReference type="GO" id="GO:1902201">
    <property type="term" value="P:negative regulation of bacterial-type flagellum-dependent cell motility"/>
    <property type="evidence" value="ECO:0007669"/>
    <property type="project" value="TreeGrafter"/>
</dbReference>
<keyword evidence="7" id="KW-1185">Reference proteome</keyword>